<evidence type="ECO:0000313" key="2">
    <source>
        <dbReference type="EMBL" id="ORY94412.1"/>
    </source>
</evidence>
<dbReference type="InterPro" id="IPR009688">
    <property type="entry name" value="FAM210A/B-like_dom"/>
</dbReference>
<proteinExistence type="predicted"/>
<organism evidence="2 3">
    <name type="scientific">Syncephalastrum racemosum</name>
    <name type="common">Filamentous fungus</name>
    <dbReference type="NCBI Taxonomy" id="13706"/>
    <lineage>
        <taxon>Eukaryota</taxon>
        <taxon>Fungi</taxon>
        <taxon>Fungi incertae sedis</taxon>
        <taxon>Mucoromycota</taxon>
        <taxon>Mucoromycotina</taxon>
        <taxon>Mucoromycetes</taxon>
        <taxon>Mucorales</taxon>
        <taxon>Syncephalastraceae</taxon>
        <taxon>Syncephalastrum</taxon>
    </lineage>
</organism>
<dbReference type="Pfam" id="PF06916">
    <property type="entry name" value="FAM210A-B_dom"/>
    <property type="match status" value="1"/>
</dbReference>
<dbReference type="FunCoup" id="A0A1X2H795">
    <property type="interactions" value="216"/>
</dbReference>
<feature type="domain" description="DUF1279" evidence="1">
    <location>
        <begin position="53"/>
        <end position="157"/>
    </location>
</feature>
<keyword evidence="3" id="KW-1185">Reference proteome</keyword>
<evidence type="ECO:0000259" key="1">
    <source>
        <dbReference type="Pfam" id="PF06916"/>
    </source>
</evidence>
<dbReference type="AlphaFoldDB" id="A0A1X2H795"/>
<accession>A0A1X2H795</accession>
<dbReference type="OrthoDB" id="426386at2759"/>
<evidence type="ECO:0000313" key="3">
    <source>
        <dbReference type="Proteomes" id="UP000242180"/>
    </source>
</evidence>
<dbReference type="GO" id="GO:0005739">
    <property type="term" value="C:mitochondrion"/>
    <property type="evidence" value="ECO:0007669"/>
    <property type="project" value="TreeGrafter"/>
</dbReference>
<dbReference type="STRING" id="13706.A0A1X2H795"/>
<sequence>MAARLTSLVFRRRFLSPAHVGMRFQSTATTTATEHAKAKASEAAVKGKAKAGKLKELAKKYGASGVIVYLGVGMVDLGVTLGAIQIAGLDQVQRLEQGVMDVYRQGKARVFNTPLEPTPEVKHVKEPSFATVFLLAYGIHKTVLMPVRLAITAAITPAFVRKIHALGWAKYAPRLFPAPKPAPGSLGKP</sequence>
<dbReference type="PANTHER" id="PTHR21377:SF0">
    <property type="entry name" value="PROTEIN FAM210B, MITOCHONDRIAL"/>
    <property type="match status" value="1"/>
</dbReference>
<dbReference type="EMBL" id="MCGN01000007">
    <property type="protein sequence ID" value="ORY94412.1"/>
    <property type="molecule type" value="Genomic_DNA"/>
</dbReference>
<dbReference type="InParanoid" id="A0A1X2H795"/>
<dbReference type="PANTHER" id="PTHR21377">
    <property type="entry name" value="PROTEIN FAM210B, MITOCHONDRIAL"/>
    <property type="match status" value="1"/>
</dbReference>
<dbReference type="InterPro" id="IPR045866">
    <property type="entry name" value="FAM210A/B-like"/>
</dbReference>
<reference evidence="2 3" key="1">
    <citation type="submission" date="2016-07" db="EMBL/GenBank/DDBJ databases">
        <title>Pervasive Adenine N6-methylation of Active Genes in Fungi.</title>
        <authorList>
            <consortium name="DOE Joint Genome Institute"/>
            <person name="Mondo S.J."/>
            <person name="Dannebaum R.O."/>
            <person name="Kuo R.C."/>
            <person name="Labutti K."/>
            <person name="Haridas S."/>
            <person name="Kuo A."/>
            <person name="Salamov A."/>
            <person name="Ahrendt S.R."/>
            <person name="Lipzen A."/>
            <person name="Sullivan W."/>
            <person name="Andreopoulos W.B."/>
            <person name="Clum A."/>
            <person name="Lindquist E."/>
            <person name="Daum C."/>
            <person name="Ramamoorthy G.K."/>
            <person name="Gryganskyi A."/>
            <person name="Culley D."/>
            <person name="Magnuson J.K."/>
            <person name="James T.Y."/>
            <person name="O'Malley M.A."/>
            <person name="Stajich J.E."/>
            <person name="Spatafora J.W."/>
            <person name="Visel A."/>
            <person name="Grigoriev I.V."/>
        </authorList>
    </citation>
    <scope>NUCLEOTIDE SEQUENCE [LARGE SCALE GENOMIC DNA]</scope>
    <source>
        <strain evidence="2 3">NRRL 2496</strain>
    </source>
</reference>
<name>A0A1X2H795_SYNRA</name>
<gene>
    <name evidence="2" type="ORF">BCR43DRAFT_493959</name>
</gene>
<comment type="caution">
    <text evidence="2">The sequence shown here is derived from an EMBL/GenBank/DDBJ whole genome shotgun (WGS) entry which is preliminary data.</text>
</comment>
<protein>
    <recommendedName>
        <fullName evidence="1">DUF1279 domain-containing protein</fullName>
    </recommendedName>
</protein>
<dbReference type="Proteomes" id="UP000242180">
    <property type="component" value="Unassembled WGS sequence"/>
</dbReference>
<dbReference type="OMA" id="WAKYAPR"/>